<feature type="transmembrane region" description="Helical" evidence="1">
    <location>
        <begin position="76"/>
        <end position="97"/>
    </location>
</feature>
<dbReference type="OrthoDB" id="2414035at2"/>
<gene>
    <name evidence="2" type="ORF">FD04_GL001796</name>
</gene>
<feature type="transmembrane region" description="Helical" evidence="1">
    <location>
        <begin position="221"/>
        <end position="245"/>
    </location>
</feature>
<dbReference type="STRING" id="1423776.FD04_GL001796"/>
<reference evidence="2 3" key="1">
    <citation type="journal article" date="2015" name="Genome Announc.">
        <title>Expanding the biotechnology potential of lactobacilli through comparative genomics of 213 strains and associated genera.</title>
        <authorList>
            <person name="Sun Z."/>
            <person name="Harris H.M."/>
            <person name="McCann A."/>
            <person name="Guo C."/>
            <person name="Argimon S."/>
            <person name="Zhang W."/>
            <person name="Yang X."/>
            <person name="Jeffery I.B."/>
            <person name="Cooney J.C."/>
            <person name="Kagawa T.F."/>
            <person name="Liu W."/>
            <person name="Song Y."/>
            <person name="Salvetti E."/>
            <person name="Wrobel A."/>
            <person name="Rasinkangas P."/>
            <person name="Parkhill J."/>
            <person name="Rea M.C."/>
            <person name="O'Sullivan O."/>
            <person name="Ritari J."/>
            <person name="Douillard F.P."/>
            <person name="Paul Ross R."/>
            <person name="Yang R."/>
            <person name="Briner A.E."/>
            <person name="Felis G.E."/>
            <person name="de Vos W.M."/>
            <person name="Barrangou R."/>
            <person name="Klaenhammer T.R."/>
            <person name="Caufield P.W."/>
            <person name="Cui Y."/>
            <person name="Zhang H."/>
            <person name="O'Toole P.W."/>
        </authorList>
    </citation>
    <scope>NUCLEOTIDE SEQUENCE [LARGE SCALE GENOMIC DNA]</scope>
    <source>
        <strain evidence="2 3">DSM 19909</strain>
    </source>
</reference>
<keyword evidence="1" id="KW-1133">Transmembrane helix</keyword>
<feature type="transmembrane region" description="Helical" evidence="1">
    <location>
        <begin position="36"/>
        <end position="69"/>
    </location>
</feature>
<dbReference type="InterPro" id="IPR014564">
    <property type="entry name" value="UCP031503_TM"/>
</dbReference>
<organism evidence="2 3">
    <name type="scientific">Secundilactobacillus odoratitofui DSM 19909 = JCM 15043</name>
    <dbReference type="NCBI Taxonomy" id="1423776"/>
    <lineage>
        <taxon>Bacteria</taxon>
        <taxon>Bacillati</taxon>
        <taxon>Bacillota</taxon>
        <taxon>Bacilli</taxon>
        <taxon>Lactobacillales</taxon>
        <taxon>Lactobacillaceae</taxon>
        <taxon>Secundilactobacillus</taxon>
    </lineage>
</organism>
<comment type="caution">
    <text evidence="2">The sequence shown here is derived from an EMBL/GenBank/DDBJ whole genome shotgun (WGS) entry which is preliminary data.</text>
</comment>
<proteinExistence type="predicted"/>
<sequence length="263" mass="28350">MGTITALGLLLLIAMVVVGGGQGLQAWLSLLFNFGALFFAMVLMAFHFSPVLVTLITGVMVLAMTIFLGGNDSNSTLVAFYASIIVLLLLVVMIIPVEHWAQIQGFGQEDSEDLEGMSTVLGINYLDIAISTAILSTLGAIAEAAIAIAAGLAEILAQHPKIPLKNLQRAGFKVGSQIIGTTFNTLFFGFFGGFLALFIWFAGVHYSLGQILNDKILVGEVLMVLFSMTAVIITIPLTTWATVTWERQTRQHALKLKNEDTKK</sequence>
<keyword evidence="3" id="KW-1185">Reference proteome</keyword>
<dbReference type="EMBL" id="AZEE01000030">
    <property type="protein sequence ID" value="KRK96940.1"/>
    <property type="molecule type" value="Genomic_DNA"/>
</dbReference>
<evidence type="ECO:0000313" key="3">
    <source>
        <dbReference type="Proteomes" id="UP000051160"/>
    </source>
</evidence>
<dbReference type="Proteomes" id="UP000051160">
    <property type="component" value="Unassembled WGS sequence"/>
</dbReference>
<keyword evidence="1" id="KW-0812">Transmembrane</keyword>
<dbReference type="AlphaFoldDB" id="A0A0R1LM00"/>
<dbReference type="Pfam" id="PF07907">
    <property type="entry name" value="YibE_F"/>
    <property type="match status" value="1"/>
</dbReference>
<dbReference type="PIRSF" id="PIRSF031503">
    <property type="entry name" value="UCP031503_mp"/>
    <property type="match status" value="1"/>
</dbReference>
<dbReference type="RefSeq" id="WP_056948730.1">
    <property type="nucleotide sequence ID" value="NZ_AZEE01000030.1"/>
</dbReference>
<evidence type="ECO:0000313" key="2">
    <source>
        <dbReference type="EMBL" id="KRK96940.1"/>
    </source>
</evidence>
<keyword evidence="1" id="KW-0472">Membrane</keyword>
<dbReference type="PANTHER" id="PTHR41771:SF1">
    <property type="entry name" value="MEMBRANE PROTEIN"/>
    <property type="match status" value="1"/>
</dbReference>
<feature type="transmembrane region" description="Helical" evidence="1">
    <location>
        <begin position="128"/>
        <end position="157"/>
    </location>
</feature>
<dbReference type="PANTHER" id="PTHR41771">
    <property type="entry name" value="MEMBRANE PROTEIN-RELATED"/>
    <property type="match status" value="1"/>
</dbReference>
<evidence type="ECO:0000256" key="1">
    <source>
        <dbReference type="SAM" id="Phobius"/>
    </source>
</evidence>
<name>A0A0R1LM00_9LACO</name>
<dbReference type="PATRIC" id="fig|1423776.4.peg.1819"/>
<feature type="transmembrane region" description="Helical" evidence="1">
    <location>
        <begin position="178"/>
        <end position="201"/>
    </location>
</feature>
<accession>A0A0R1LM00</accession>
<protein>
    <submittedName>
        <fullName evidence="2">Multitransmembrane protein</fullName>
    </submittedName>
</protein>
<dbReference type="InterPro" id="IPR012507">
    <property type="entry name" value="YibE_F"/>
</dbReference>